<evidence type="ECO:0008006" key="4">
    <source>
        <dbReference type="Google" id="ProtNLM"/>
    </source>
</evidence>
<dbReference type="EMBL" id="QAPG01000037">
    <property type="protein sequence ID" value="TDZ35851.1"/>
    <property type="molecule type" value="Genomic_DNA"/>
</dbReference>
<evidence type="ECO:0000313" key="2">
    <source>
        <dbReference type="EMBL" id="TDZ35851.1"/>
    </source>
</evidence>
<feature type="region of interest" description="Disordered" evidence="1">
    <location>
        <begin position="428"/>
        <end position="449"/>
    </location>
</feature>
<accession>A0A4R8QAY5</accession>
<evidence type="ECO:0000313" key="3">
    <source>
        <dbReference type="Proteomes" id="UP000295083"/>
    </source>
</evidence>
<dbReference type="Gene3D" id="1.25.40.20">
    <property type="entry name" value="Ankyrin repeat-containing domain"/>
    <property type="match status" value="1"/>
</dbReference>
<reference evidence="2 3" key="1">
    <citation type="submission" date="2018-11" db="EMBL/GenBank/DDBJ databases">
        <title>Genome sequence and assembly of Colletotrichum spinosum.</title>
        <authorList>
            <person name="Gan P."/>
            <person name="Shirasu K."/>
        </authorList>
    </citation>
    <scope>NUCLEOTIDE SEQUENCE [LARGE SCALE GENOMIC DNA]</scope>
    <source>
        <strain evidence="2 3">CBS 515.97</strain>
    </source>
</reference>
<name>A0A4R8QAY5_9PEZI</name>
<dbReference type="Proteomes" id="UP000295083">
    <property type="component" value="Unassembled WGS sequence"/>
</dbReference>
<proteinExistence type="predicted"/>
<organism evidence="2 3">
    <name type="scientific">Colletotrichum spinosum</name>
    <dbReference type="NCBI Taxonomy" id="1347390"/>
    <lineage>
        <taxon>Eukaryota</taxon>
        <taxon>Fungi</taxon>
        <taxon>Dikarya</taxon>
        <taxon>Ascomycota</taxon>
        <taxon>Pezizomycotina</taxon>
        <taxon>Sordariomycetes</taxon>
        <taxon>Hypocreomycetidae</taxon>
        <taxon>Glomerellales</taxon>
        <taxon>Glomerellaceae</taxon>
        <taxon>Colletotrichum</taxon>
        <taxon>Colletotrichum orbiculare species complex</taxon>
    </lineage>
</organism>
<gene>
    <name evidence="2" type="ORF">C8035_v008469</name>
</gene>
<dbReference type="AlphaFoldDB" id="A0A4R8QAY5"/>
<protein>
    <recommendedName>
        <fullName evidence="4">Ankyrin repeat protein</fullName>
    </recommendedName>
</protein>
<dbReference type="InterPro" id="IPR036770">
    <property type="entry name" value="Ankyrin_rpt-contain_sf"/>
</dbReference>
<keyword evidence="3" id="KW-1185">Reference proteome</keyword>
<evidence type="ECO:0000256" key="1">
    <source>
        <dbReference type="SAM" id="MobiDB-lite"/>
    </source>
</evidence>
<dbReference type="SUPFAM" id="SSF48403">
    <property type="entry name" value="Ankyrin repeat"/>
    <property type="match status" value="1"/>
</dbReference>
<comment type="caution">
    <text evidence="2">The sequence shown here is derived from an EMBL/GenBank/DDBJ whole genome shotgun (WGS) entry which is preliminary data.</text>
</comment>
<sequence>MSDQRPQPSQIVGVPHPPAWVQAMKDLEEERAANDIRGARKRLQELEVKYQHLPPLPPRLPSPLYVTQDVPGYNEDEASKSFYRSCAEGHLEGVRAFVDHSSPTPADLSYALEEACQNLQIHVVRFLLRLPATQLHYRCFRRPVEFPEDDILDKLDARPSRTRPQSIFTSGSPQLLDLLRTLVDCGWHPNQLLGPPQRGVSLPRYLVRQEVALHYPRCILDTEILLFLLDAGADPTIARDLLGDIWFSLPEQPVQRLKGHILQMAVLPGATEAVTMLVSHGAKPQLGRPLHCLARRNPGPATTVVMDGELIEKLCKEPPEPEYPNLSTRFDMAHHLIALGADINTVSNVYPLVGQYARMPTRWHEATALSHAKNSMDWDYVRWLLNNGADPAANPKFTRYAQIIYSIGVSSQEVEDKYEDVLRQFQQSRTKAASDGTQPTTGTQNLPLR</sequence>